<dbReference type="GO" id="GO:0003700">
    <property type="term" value="F:DNA-binding transcription factor activity"/>
    <property type="evidence" value="ECO:0007669"/>
    <property type="project" value="TreeGrafter"/>
</dbReference>
<evidence type="ECO:0000256" key="2">
    <source>
        <dbReference type="ARBA" id="ARBA00023125"/>
    </source>
</evidence>
<protein>
    <submittedName>
        <fullName evidence="6">IclR family transcriptional regulator</fullName>
    </submittedName>
</protein>
<dbReference type="InterPro" id="IPR029016">
    <property type="entry name" value="GAF-like_dom_sf"/>
</dbReference>
<organism evidence="6 7">
    <name type="scientific">Paracoccus alkanivorans</name>
    <dbReference type="NCBI Taxonomy" id="2116655"/>
    <lineage>
        <taxon>Bacteria</taxon>
        <taxon>Pseudomonadati</taxon>
        <taxon>Pseudomonadota</taxon>
        <taxon>Alphaproteobacteria</taxon>
        <taxon>Rhodobacterales</taxon>
        <taxon>Paracoccaceae</taxon>
        <taxon>Paracoccus</taxon>
    </lineage>
</organism>
<keyword evidence="2" id="KW-0238">DNA-binding</keyword>
<gene>
    <name evidence="6" type="ORF">C9E81_11465</name>
</gene>
<dbReference type="InterPro" id="IPR005471">
    <property type="entry name" value="Tscrpt_reg_IclR_N"/>
</dbReference>
<dbReference type="Gene3D" id="1.10.10.10">
    <property type="entry name" value="Winged helix-like DNA-binding domain superfamily/Winged helix DNA-binding domain"/>
    <property type="match status" value="1"/>
</dbReference>
<dbReference type="PROSITE" id="PS51077">
    <property type="entry name" value="HTH_ICLR"/>
    <property type="match status" value="1"/>
</dbReference>
<dbReference type="SMART" id="SM00346">
    <property type="entry name" value="HTH_ICLR"/>
    <property type="match status" value="1"/>
</dbReference>
<evidence type="ECO:0000256" key="1">
    <source>
        <dbReference type="ARBA" id="ARBA00023015"/>
    </source>
</evidence>
<dbReference type="Proteomes" id="UP000273516">
    <property type="component" value="Unassembled WGS sequence"/>
</dbReference>
<dbReference type="OrthoDB" id="6057486at2"/>
<reference evidence="6 7" key="1">
    <citation type="submission" date="2018-07" db="EMBL/GenBank/DDBJ databases">
        <authorList>
            <person name="Zhang Y."/>
            <person name="Wang L."/>
            <person name="Ma S."/>
        </authorList>
    </citation>
    <scope>NUCLEOTIDE SEQUENCE [LARGE SCALE GENOMIC DNA]</scope>
    <source>
        <strain evidence="6 7">4-2</strain>
    </source>
</reference>
<dbReference type="SUPFAM" id="SSF55781">
    <property type="entry name" value="GAF domain-like"/>
    <property type="match status" value="1"/>
</dbReference>
<dbReference type="Pfam" id="PF09339">
    <property type="entry name" value="HTH_IclR"/>
    <property type="match status" value="1"/>
</dbReference>
<feature type="domain" description="HTH iclR-type" evidence="4">
    <location>
        <begin position="1"/>
        <end position="54"/>
    </location>
</feature>
<dbReference type="PANTHER" id="PTHR30136">
    <property type="entry name" value="HELIX-TURN-HELIX TRANSCRIPTIONAL REGULATOR, ICLR FAMILY"/>
    <property type="match status" value="1"/>
</dbReference>
<dbReference type="GO" id="GO:0045892">
    <property type="term" value="P:negative regulation of DNA-templated transcription"/>
    <property type="evidence" value="ECO:0007669"/>
    <property type="project" value="TreeGrafter"/>
</dbReference>
<name>A0A3M0MGF5_9RHOB</name>
<dbReference type="Pfam" id="PF01614">
    <property type="entry name" value="IclR_C"/>
    <property type="match status" value="1"/>
</dbReference>
<keyword evidence="1" id="KW-0805">Transcription regulation</keyword>
<dbReference type="Gene3D" id="3.30.450.40">
    <property type="match status" value="1"/>
</dbReference>
<evidence type="ECO:0000256" key="3">
    <source>
        <dbReference type="ARBA" id="ARBA00023163"/>
    </source>
</evidence>
<evidence type="ECO:0000259" key="4">
    <source>
        <dbReference type="PROSITE" id="PS51077"/>
    </source>
</evidence>
<dbReference type="InterPro" id="IPR014757">
    <property type="entry name" value="Tscrpt_reg_IclR_C"/>
</dbReference>
<evidence type="ECO:0000313" key="6">
    <source>
        <dbReference type="EMBL" id="RMC34720.1"/>
    </source>
</evidence>
<evidence type="ECO:0000313" key="7">
    <source>
        <dbReference type="Proteomes" id="UP000273516"/>
    </source>
</evidence>
<dbReference type="PANTHER" id="PTHR30136:SF8">
    <property type="entry name" value="TRANSCRIPTIONAL REGULATORY PROTEIN"/>
    <property type="match status" value="1"/>
</dbReference>
<proteinExistence type="predicted"/>
<evidence type="ECO:0000259" key="5">
    <source>
        <dbReference type="PROSITE" id="PS51078"/>
    </source>
</evidence>
<dbReference type="InterPro" id="IPR036388">
    <property type="entry name" value="WH-like_DNA-bd_sf"/>
</dbReference>
<dbReference type="GO" id="GO:0003677">
    <property type="term" value="F:DNA binding"/>
    <property type="evidence" value="ECO:0007669"/>
    <property type="project" value="UniProtKB-KW"/>
</dbReference>
<dbReference type="PROSITE" id="PS51078">
    <property type="entry name" value="ICLR_ED"/>
    <property type="match status" value="1"/>
</dbReference>
<keyword evidence="7" id="KW-1185">Reference proteome</keyword>
<comment type="caution">
    <text evidence="6">The sequence shown here is derived from an EMBL/GenBank/DDBJ whole genome shotgun (WGS) entry which is preliminary data.</text>
</comment>
<accession>A0A3M0MGF5</accession>
<dbReference type="AlphaFoldDB" id="A0A3M0MGF5"/>
<keyword evidence="3" id="KW-0804">Transcription</keyword>
<dbReference type="InterPro" id="IPR050707">
    <property type="entry name" value="HTH_MetabolicPath_Reg"/>
</dbReference>
<dbReference type="EMBL" id="QOKZ01000004">
    <property type="protein sequence ID" value="RMC34720.1"/>
    <property type="molecule type" value="Genomic_DNA"/>
</dbReference>
<dbReference type="InterPro" id="IPR036390">
    <property type="entry name" value="WH_DNA-bd_sf"/>
</dbReference>
<sequence>MILRAFTEAAGPMKLSELSNRVGIAASQLHPYMVSFRNTGLVEQVEGTQYALGPFALELGLARLRNQDAYMETIRRVPELAEETGLMVAIAVWGQHGTTIVYVHDSPRRIHSYVKPGNIFELGITATGRLFAAFLPTEATEDRITAEFAAHNNHDVHSFGITEEWFRARVREIREMGYEITADIPIPGVSAVAAPVYDHTGALQLSVTVIGPSRLTDLNRDGPVVTSLLEFTRNLSSDLGYGGGNQRHIS</sequence>
<dbReference type="SUPFAM" id="SSF46785">
    <property type="entry name" value="Winged helix' DNA-binding domain"/>
    <property type="match status" value="1"/>
</dbReference>
<feature type="domain" description="IclR-ED" evidence="5">
    <location>
        <begin position="55"/>
        <end position="241"/>
    </location>
</feature>